<evidence type="ECO:0000256" key="5">
    <source>
        <dbReference type="ARBA" id="ARBA00022801"/>
    </source>
</evidence>
<evidence type="ECO:0000313" key="12">
    <source>
        <dbReference type="EMBL" id="EHM10595.1"/>
    </source>
</evidence>
<dbReference type="GO" id="GO:0030488">
    <property type="term" value="P:tRNA methylation"/>
    <property type="evidence" value="ECO:0007669"/>
    <property type="project" value="TreeGrafter"/>
</dbReference>
<dbReference type="PRINTS" id="PR00449">
    <property type="entry name" value="RASTRNSFRMNG"/>
</dbReference>
<dbReference type="HAMAP" id="MF_00379">
    <property type="entry name" value="GTPase_MnmE"/>
    <property type="match status" value="1"/>
</dbReference>
<feature type="binding site" evidence="9">
    <location>
        <position position="251"/>
    </location>
    <ligand>
        <name>K(+)</name>
        <dbReference type="ChEBI" id="CHEBI:29103"/>
    </ligand>
</feature>
<dbReference type="EMBL" id="CM001377">
    <property type="protein sequence ID" value="EHM10595.1"/>
    <property type="molecule type" value="Genomic_DNA"/>
</dbReference>
<dbReference type="NCBIfam" id="TIGR00450">
    <property type="entry name" value="mnmE_trmE_thdF"/>
    <property type="match status" value="1"/>
</dbReference>
<proteinExistence type="inferred from homology"/>
<keyword evidence="6 9" id="KW-0460">Magnesium</keyword>
<protein>
    <recommendedName>
        <fullName evidence="9">tRNA modification GTPase MnmE</fullName>
        <ecNumber evidence="9">3.6.-.-</ecNumber>
    </recommendedName>
</protein>
<dbReference type="PROSITE" id="PS51709">
    <property type="entry name" value="G_TRME"/>
    <property type="match status" value="1"/>
</dbReference>
<evidence type="ECO:0000256" key="1">
    <source>
        <dbReference type="ARBA" id="ARBA00011043"/>
    </source>
</evidence>
<dbReference type="GO" id="GO:0005525">
    <property type="term" value="F:GTP binding"/>
    <property type="evidence" value="ECO:0007669"/>
    <property type="project" value="UniProtKB-UniRule"/>
</dbReference>
<comment type="subunit">
    <text evidence="9">Homodimer. Heterotetramer of two MnmE and two MnmG subunits.</text>
</comment>
<feature type="binding site" evidence="9">
    <location>
        <begin position="251"/>
        <end position="257"/>
    </location>
    <ligand>
        <name>GTP</name>
        <dbReference type="ChEBI" id="CHEBI:37565"/>
    </ligand>
</feature>
<feature type="domain" description="TrmE-type G" evidence="11">
    <location>
        <begin position="222"/>
        <end position="380"/>
    </location>
</feature>
<evidence type="ECO:0000256" key="3">
    <source>
        <dbReference type="ARBA" id="ARBA00022723"/>
    </source>
</evidence>
<dbReference type="SUPFAM" id="SSF52540">
    <property type="entry name" value="P-loop containing nucleoside triphosphate hydrolases"/>
    <property type="match status" value="1"/>
</dbReference>
<comment type="cofactor">
    <cofactor evidence="9">
        <name>K(+)</name>
        <dbReference type="ChEBI" id="CHEBI:29103"/>
    </cofactor>
    <text evidence="9">Binds 1 potassium ion per subunit.</text>
</comment>
<dbReference type="AlphaFoldDB" id="H0UPG4"/>
<feature type="binding site" evidence="9">
    <location>
        <position position="236"/>
    </location>
    <ligand>
        <name>Mg(2+)</name>
        <dbReference type="ChEBI" id="CHEBI:18420"/>
    </ligand>
</feature>
<dbReference type="FunFam" id="3.30.1360.120:FF:000003">
    <property type="entry name" value="tRNA modification GTPase MnmE"/>
    <property type="match status" value="1"/>
</dbReference>
<dbReference type="Pfam" id="PF01926">
    <property type="entry name" value="MMR_HSR1"/>
    <property type="match status" value="1"/>
</dbReference>
<comment type="subcellular location">
    <subcellularLocation>
        <location evidence="9">Cytoplasm</location>
    </subcellularLocation>
</comment>
<dbReference type="InterPro" id="IPR006073">
    <property type="entry name" value="GTP-bd"/>
</dbReference>
<feature type="binding site" evidence="9">
    <location>
        <position position="257"/>
    </location>
    <ligand>
        <name>Mg(2+)</name>
        <dbReference type="ChEBI" id="CHEBI:18420"/>
    </ligand>
</feature>
<evidence type="ECO:0000256" key="4">
    <source>
        <dbReference type="ARBA" id="ARBA00022741"/>
    </source>
</evidence>
<dbReference type="GO" id="GO:0005829">
    <property type="term" value="C:cytosol"/>
    <property type="evidence" value="ECO:0007669"/>
    <property type="project" value="TreeGrafter"/>
</dbReference>
<keyword evidence="2 9" id="KW-0819">tRNA processing</keyword>
<dbReference type="InterPro" id="IPR004520">
    <property type="entry name" value="GTPase_MnmE"/>
</dbReference>
<evidence type="ECO:0000256" key="7">
    <source>
        <dbReference type="ARBA" id="ARBA00022958"/>
    </source>
</evidence>
<keyword evidence="5 9" id="KW-0378">Hydrolase</keyword>
<dbReference type="CDD" id="cd04164">
    <property type="entry name" value="trmE"/>
    <property type="match status" value="1"/>
</dbReference>
<gene>
    <name evidence="9" type="primary">mnmE</name>
    <name evidence="9" type="synonym">trmE</name>
    <name evidence="12" type="ORF">TheveDRAFT_1477</name>
</gene>
<keyword evidence="7 9" id="KW-0630">Potassium</keyword>
<dbReference type="InterPro" id="IPR027266">
    <property type="entry name" value="TrmE/GcvT-like"/>
</dbReference>
<dbReference type="Proteomes" id="UP000005730">
    <property type="component" value="Chromosome"/>
</dbReference>
<feature type="binding site" evidence="9">
    <location>
        <position position="87"/>
    </location>
    <ligand>
        <name>(6S)-5-formyl-5,6,7,8-tetrahydrofolate</name>
        <dbReference type="ChEBI" id="CHEBI:57457"/>
    </ligand>
</feature>
<dbReference type="Gene3D" id="1.20.120.430">
    <property type="entry name" value="tRNA modification GTPase MnmE domain 2"/>
    <property type="match status" value="1"/>
</dbReference>
<dbReference type="InterPro" id="IPR005225">
    <property type="entry name" value="Small_GTP-bd"/>
</dbReference>
<feature type="binding site" evidence="9">
    <location>
        <position position="26"/>
    </location>
    <ligand>
        <name>(6S)-5-formyl-5,6,7,8-tetrahydrofolate</name>
        <dbReference type="ChEBI" id="CHEBI:57457"/>
    </ligand>
</feature>
<dbReference type="InterPro" id="IPR027417">
    <property type="entry name" value="P-loop_NTPase"/>
</dbReference>
<feature type="binding site" evidence="9">
    <location>
        <position position="253"/>
    </location>
    <ligand>
        <name>K(+)</name>
        <dbReference type="ChEBI" id="CHEBI:29103"/>
    </ligand>
</feature>
<feature type="binding site" evidence="9">
    <location>
        <begin position="232"/>
        <end position="237"/>
    </location>
    <ligand>
        <name>GTP</name>
        <dbReference type="ChEBI" id="CHEBI:37565"/>
    </ligand>
</feature>
<organism evidence="12 13">
    <name type="scientific">Thermanaerovibrio velox DSM 12556</name>
    <dbReference type="NCBI Taxonomy" id="926567"/>
    <lineage>
        <taxon>Bacteria</taxon>
        <taxon>Thermotogati</taxon>
        <taxon>Synergistota</taxon>
        <taxon>Synergistia</taxon>
        <taxon>Synergistales</taxon>
        <taxon>Synergistaceae</taxon>
        <taxon>Thermanaerovibrio</taxon>
    </lineage>
</organism>
<keyword evidence="4 9" id="KW-0547">Nucleotide-binding</keyword>
<dbReference type="EC" id="3.6.-.-" evidence="9"/>
<evidence type="ECO:0000256" key="2">
    <source>
        <dbReference type="ARBA" id="ARBA00022694"/>
    </source>
</evidence>
<keyword evidence="3 9" id="KW-0479">Metal-binding</keyword>
<dbReference type="Pfam" id="PF10396">
    <property type="entry name" value="TrmE_N"/>
    <property type="match status" value="1"/>
</dbReference>
<keyword evidence="8 9" id="KW-0342">GTP-binding</keyword>
<reference evidence="12 13" key="1">
    <citation type="submission" date="2011-10" db="EMBL/GenBank/DDBJ databases">
        <title>The Noncontiguous Finished genome of Thermanaerovibrio velox DSM 12556.</title>
        <authorList>
            <consortium name="US DOE Joint Genome Institute (JGI-PGF)"/>
            <person name="Lucas S."/>
            <person name="Copeland A."/>
            <person name="Lapidus A."/>
            <person name="Glavina del Rio T."/>
            <person name="Dalin E."/>
            <person name="Tice H."/>
            <person name="Bruce D."/>
            <person name="Goodwin L."/>
            <person name="Pitluck S."/>
            <person name="Peters L."/>
            <person name="Mikhailova N."/>
            <person name="Teshima H."/>
            <person name="Kyrpides N."/>
            <person name="Mavromatis K."/>
            <person name="Ivanova N."/>
            <person name="Markowitz V."/>
            <person name="Cheng J.-F."/>
            <person name="Hugenholtz P."/>
            <person name="Woyke T."/>
            <person name="Wu D."/>
            <person name="Spring S."/>
            <person name="Brambilla E.-M."/>
            <person name="Klenk H.-P."/>
            <person name="Eisen J.A."/>
        </authorList>
    </citation>
    <scope>NUCLEOTIDE SEQUENCE [LARGE SCALE GENOMIC DNA]</scope>
    <source>
        <strain evidence="12 13">DSM 12556</strain>
    </source>
</reference>
<comment type="function">
    <text evidence="9">Exhibits a very high intrinsic GTPase hydrolysis rate. Involved in the addition of a carboxymethylaminomethyl (cmnm) group at the wobble position (U34) of certain tRNAs, forming tRNA-cmnm(5)s(2)U34.</text>
</comment>
<name>H0UPG4_9BACT</name>
<dbReference type="GO" id="GO:0046872">
    <property type="term" value="F:metal ion binding"/>
    <property type="evidence" value="ECO:0007669"/>
    <property type="project" value="UniProtKB-KW"/>
</dbReference>
<dbReference type="InterPro" id="IPR018948">
    <property type="entry name" value="GTP-bd_TrmE_N"/>
</dbReference>
<evidence type="ECO:0000313" key="13">
    <source>
        <dbReference type="Proteomes" id="UP000005730"/>
    </source>
</evidence>
<dbReference type="InterPro" id="IPR025867">
    <property type="entry name" value="MnmE_helical"/>
</dbReference>
<comment type="caution">
    <text evidence="9">Lacks conserved residue(s) required for the propagation of feature annotation.</text>
</comment>
<evidence type="ECO:0000256" key="8">
    <source>
        <dbReference type="ARBA" id="ARBA00023134"/>
    </source>
</evidence>
<dbReference type="GO" id="GO:0002098">
    <property type="term" value="P:tRNA wobble uridine modification"/>
    <property type="evidence" value="ECO:0007669"/>
    <property type="project" value="TreeGrafter"/>
</dbReference>
<dbReference type="InterPro" id="IPR027368">
    <property type="entry name" value="MnmE_dom2"/>
</dbReference>
<dbReference type="OrthoDB" id="9805918at2"/>
<dbReference type="eggNOG" id="COG0486">
    <property type="taxonomic scope" value="Bacteria"/>
</dbReference>
<keyword evidence="13" id="KW-1185">Reference proteome</keyword>
<sequence length="453" mass="49086">MTSLAHEDVIAAVSTPWGEGGIGIIRLSGRGSAQVVDKVFRGRSPLCSTPPWTMRHGHLVSEDGILDEVLAVRFEAPRSYTGEDSAEVHCHGGILVVQRCLNALINAGARLAEPGEFTRRAVQNGRMDLTSASGVLGMIRGYSDEALKAASRSLTGTTRREMEELLQYLISITALPEALLDHPEEELPDLELERLRTGLMDAAGRLRDLAYRGEAGMALSCGIRAALVGRPNVGKSSLLNRLVREAKAIVTPIPGTTRDLVEAAVIHKGVPLKLVDTAGIRDSQDPVEMLGIQRAKEAMVTSQIRILVLDGSTPPSQEDLKLLTSLEKPALAALNKSDKGILQEWLDLLDRPQEIPYFEISALNGDGVEELKDRMVETFFSRGSLEGAVSLFRHQVDSLKRSAQCLEEAAGASFLDAMVHLASRARQHLGAAMGRDTTEELLDSIFSNFCIGK</sequence>
<dbReference type="NCBIfam" id="TIGR00231">
    <property type="entry name" value="small_GTP"/>
    <property type="match status" value="1"/>
</dbReference>
<feature type="binding site" evidence="9">
    <location>
        <position position="256"/>
    </location>
    <ligand>
        <name>K(+)</name>
        <dbReference type="ChEBI" id="CHEBI:29103"/>
    </ligand>
</feature>
<dbReference type="Gene3D" id="3.30.1360.120">
    <property type="entry name" value="Probable tRNA modification gtpase trme, domain 1"/>
    <property type="match status" value="1"/>
</dbReference>
<dbReference type="GO" id="GO:0042802">
    <property type="term" value="F:identical protein binding"/>
    <property type="evidence" value="ECO:0007669"/>
    <property type="project" value="UniProtKB-ARBA"/>
</dbReference>
<evidence type="ECO:0000256" key="10">
    <source>
        <dbReference type="RuleBase" id="RU003313"/>
    </source>
</evidence>
<feature type="binding site" evidence="9">
    <location>
        <position position="126"/>
    </location>
    <ligand>
        <name>(6S)-5-formyl-5,6,7,8-tetrahydrofolate</name>
        <dbReference type="ChEBI" id="CHEBI:57457"/>
    </ligand>
</feature>
<dbReference type="RefSeq" id="WP_006584089.1">
    <property type="nucleotide sequence ID" value="NZ_CM001377.1"/>
</dbReference>
<keyword evidence="9" id="KW-0963">Cytoplasm</keyword>
<dbReference type="Gene3D" id="3.40.50.300">
    <property type="entry name" value="P-loop containing nucleotide triphosphate hydrolases"/>
    <property type="match status" value="1"/>
</dbReference>
<feature type="binding site" evidence="9">
    <location>
        <begin position="276"/>
        <end position="279"/>
    </location>
    <ligand>
        <name>GTP</name>
        <dbReference type="ChEBI" id="CHEBI:37565"/>
    </ligand>
</feature>
<dbReference type="Pfam" id="PF12631">
    <property type="entry name" value="MnmE_helical"/>
    <property type="match status" value="1"/>
</dbReference>
<comment type="similarity">
    <text evidence="1 9 10">Belongs to the TRAFAC class TrmE-Era-EngA-EngB-Septin-like GTPase superfamily. TrmE GTPase family.</text>
</comment>
<dbReference type="PANTHER" id="PTHR42714">
    <property type="entry name" value="TRNA MODIFICATION GTPASE GTPBP3"/>
    <property type="match status" value="1"/>
</dbReference>
<dbReference type="CDD" id="cd14858">
    <property type="entry name" value="TrmE_N"/>
    <property type="match status" value="1"/>
</dbReference>
<feature type="binding site" evidence="9">
    <location>
        <position position="232"/>
    </location>
    <ligand>
        <name>K(+)</name>
        <dbReference type="ChEBI" id="CHEBI:29103"/>
    </ligand>
</feature>
<accession>H0UPG4</accession>
<dbReference type="InterPro" id="IPR031168">
    <property type="entry name" value="G_TrmE"/>
</dbReference>
<dbReference type="STRING" id="926567.TheveDRAFT_1477"/>
<dbReference type="HOGENOM" id="CLU_019624_4_1_0"/>
<dbReference type="PANTHER" id="PTHR42714:SF2">
    <property type="entry name" value="TRNA MODIFICATION GTPASE GTPBP3, MITOCHONDRIAL"/>
    <property type="match status" value="1"/>
</dbReference>
<feature type="binding site" evidence="9">
    <location>
        <position position="453"/>
    </location>
    <ligand>
        <name>(6S)-5-formyl-5,6,7,8-tetrahydrofolate</name>
        <dbReference type="ChEBI" id="CHEBI:57457"/>
    </ligand>
</feature>
<evidence type="ECO:0000259" key="11">
    <source>
        <dbReference type="PROSITE" id="PS51709"/>
    </source>
</evidence>
<evidence type="ECO:0000256" key="9">
    <source>
        <dbReference type="HAMAP-Rule" id="MF_00379"/>
    </source>
</evidence>
<evidence type="ECO:0000256" key="6">
    <source>
        <dbReference type="ARBA" id="ARBA00022842"/>
    </source>
</evidence>
<dbReference type="GO" id="GO:0003924">
    <property type="term" value="F:GTPase activity"/>
    <property type="evidence" value="ECO:0007669"/>
    <property type="project" value="UniProtKB-UniRule"/>
</dbReference>